<feature type="region of interest" description="Disordered" evidence="1">
    <location>
        <begin position="156"/>
        <end position="176"/>
    </location>
</feature>
<reference evidence="3" key="1">
    <citation type="journal article" date="2017" name="Syst. Appl. Microbiol.">
        <title>Soybeans inoculated with root zone soils of Canadian native legumes harbour diverse and novel Bradyrhizobium spp. that possess agricultural potential.</title>
        <authorList>
            <person name="Bromfield E.S.P."/>
            <person name="Cloutier S."/>
            <person name="Tambong J.T."/>
            <person name="Tran Thi T.V."/>
        </authorList>
    </citation>
    <scope>NUCLEOTIDE SEQUENCE</scope>
    <source>
        <strain evidence="3">1S5</strain>
    </source>
</reference>
<dbReference type="GO" id="GO:0042597">
    <property type="term" value="C:periplasmic space"/>
    <property type="evidence" value="ECO:0007669"/>
    <property type="project" value="InterPro"/>
</dbReference>
<dbReference type="Proteomes" id="UP000551709">
    <property type="component" value="Chromosome"/>
</dbReference>
<organism evidence="3 4">
    <name type="scientific">Bradyrhizobium barranii subsp. apii</name>
    <dbReference type="NCBI Taxonomy" id="2819348"/>
    <lineage>
        <taxon>Bacteria</taxon>
        <taxon>Pseudomonadati</taxon>
        <taxon>Pseudomonadota</taxon>
        <taxon>Alphaproteobacteria</taxon>
        <taxon>Hyphomicrobiales</taxon>
        <taxon>Nitrobacteraceae</taxon>
        <taxon>Bradyrhizobium</taxon>
        <taxon>Bradyrhizobium barranii</taxon>
    </lineage>
</organism>
<dbReference type="EMBL" id="CP096255">
    <property type="protein sequence ID" value="UPT88202.1"/>
    <property type="molecule type" value="Genomic_DNA"/>
</dbReference>
<keyword evidence="2" id="KW-0732">Signal</keyword>
<gene>
    <name evidence="3" type="ORF">HAP41_0000003385</name>
</gene>
<dbReference type="AlphaFoldDB" id="A0A8T5UZK3"/>
<protein>
    <submittedName>
        <fullName evidence="3">Spy/CpxP family protein refolding chaperone</fullName>
    </submittedName>
</protein>
<accession>A0A8T5UZK3</accession>
<feature type="compositionally biased region" description="Polar residues" evidence="1">
    <location>
        <begin position="161"/>
        <end position="176"/>
    </location>
</feature>
<reference evidence="3" key="2">
    <citation type="submission" date="2022-04" db="EMBL/GenBank/DDBJ databases">
        <authorList>
            <person name="Bromfield E.S.P."/>
            <person name="Cloutier S."/>
        </authorList>
    </citation>
    <scope>NUCLEOTIDE SEQUENCE</scope>
    <source>
        <strain evidence="3">1S5</strain>
    </source>
</reference>
<dbReference type="RefSeq" id="WP_166057186.1">
    <property type="nucleotide sequence ID" value="NZ_CP096255.1"/>
</dbReference>
<evidence type="ECO:0000256" key="1">
    <source>
        <dbReference type="SAM" id="MobiDB-lite"/>
    </source>
</evidence>
<evidence type="ECO:0000313" key="4">
    <source>
        <dbReference type="Proteomes" id="UP000551709"/>
    </source>
</evidence>
<name>A0A8T5UZK3_9BRAD</name>
<evidence type="ECO:0000313" key="3">
    <source>
        <dbReference type="EMBL" id="UPT88202.1"/>
    </source>
</evidence>
<feature type="chain" id="PRO_5043456525" evidence="2">
    <location>
        <begin position="31"/>
        <end position="176"/>
    </location>
</feature>
<dbReference type="InterPro" id="IPR012899">
    <property type="entry name" value="LTXXQ"/>
</dbReference>
<proteinExistence type="predicted"/>
<sequence length="176" mass="19023">MSRFTHSAALSVPSVRLVAIAALVGSTMLACPPTAARAETTPDAAIQLVQADTSRAAAGATEAKGETVEQRIRALQKALKITSDQELKWDAVAQAMRENAINMDTLIAESRRMPPQDMTAVDDLKSYQKYAQAHVDGLKNLIASFATLYDGRCPRIRKDSPTTFSGPPNVNTPLRR</sequence>
<evidence type="ECO:0000256" key="2">
    <source>
        <dbReference type="SAM" id="SignalP"/>
    </source>
</evidence>
<dbReference type="Pfam" id="PF07813">
    <property type="entry name" value="LTXXQ"/>
    <property type="match status" value="1"/>
</dbReference>
<dbReference type="PROSITE" id="PS51257">
    <property type="entry name" value="PROKAR_LIPOPROTEIN"/>
    <property type="match status" value="1"/>
</dbReference>
<feature type="signal peptide" evidence="2">
    <location>
        <begin position="1"/>
        <end position="30"/>
    </location>
</feature>